<feature type="domain" description="Thyroglobulin type-1" evidence="6">
    <location>
        <begin position="180"/>
        <end position="235"/>
    </location>
</feature>
<evidence type="ECO:0000313" key="7">
    <source>
        <dbReference type="EMBL" id="CAG2052907.1"/>
    </source>
</evidence>
<keyword evidence="4" id="KW-1015">Disulfide bond</keyword>
<dbReference type="SUPFAM" id="SSF57610">
    <property type="entry name" value="Thyroglobulin type-1 domain"/>
    <property type="match status" value="4"/>
</dbReference>
<keyword evidence="3" id="KW-0677">Repeat</keyword>
<accession>A0ABN7NJ31</accession>
<dbReference type="PANTHER" id="PTHR12352:SF3">
    <property type="entry name" value="NIDOGEN-2"/>
    <property type="match status" value="1"/>
</dbReference>
<name>A0ABN7NJ31_TIMPD</name>
<protein>
    <recommendedName>
        <fullName evidence="6">Thyroglobulin type-1 domain-containing protein</fullName>
    </recommendedName>
</protein>
<dbReference type="InterPro" id="IPR000716">
    <property type="entry name" value="Thyroglobulin_1"/>
</dbReference>
<dbReference type="InterPro" id="IPR051950">
    <property type="entry name" value="Dev_reg/Prot_inhib"/>
</dbReference>
<feature type="domain" description="Thyroglobulin type-1" evidence="6">
    <location>
        <begin position="80"/>
        <end position="152"/>
    </location>
</feature>
<keyword evidence="2" id="KW-0964">Secreted</keyword>
<dbReference type="SMART" id="SM00211">
    <property type="entry name" value="TY"/>
    <property type="match status" value="3"/>
</dbReference>
<dbReference type="Proteomes" id="UP001153148">
    <property type="component" value="Unassembled WGS sequence"/>
</dbReference>
<dbReference type="Gene3D" id="4.10.800.10">
    <property type="entry name" value="Thyroglobulin type-1"/>
    <property type="match status" value="3"/>
</dbReference>
<dbReference type="Pfam" id="PF00086">
    <property type="entry name" value="Thyroglobulin_1"/>
    <property type="match status" value="3"/>
</dbReference>
<comment type="subcellular location">
    <subcellularLocation>
        <location evidence="1">Secreted</location>
    </subcellularLocation>
</comment>
<dbReference type="EMBL" id="CAJPIN010000014">
    <property type="protein sequence ID" value="CAG2052907.1"/>
    <property type="molecule type" value="Genomic_DNA"/>
</dbReference>
<proteinExistence type="predicted"/>
<organism evidence="7 8">
    <name type="scientific">Timema podura</name>
    <name type="common">Walking stick</name>
    <dbReference type="NCBI Taxonomy" id="61482"/>
    <lineage>
        <taxon>Eukaryota</taxon>
        <taxon>Metazoa</taxon>
        <taxon>Ecdysozoa</taxon>
        <taxon>Arthropoda</taxon>
        <taxon>Hexapoda</taxon>
        <taxon>Insecta</taxon>
        <taxon>Pterygota</taxon>
        <taxon>Neoptera</taxon>
        <taxon>Polyneoptera</taxon>
        <taxon>Phasmatodea</taxon>
        <taxon>Timematodea</taxon>
        <taxon>Timematoidea</taxon>
        <taxon>Timematidae</taxon>
        <taxon>Timema</taxon>
    </lineage>
</organism>
<evidence type="ECO:0000256" key="3">
    <source>
        <dbReference type="ARBA" id="ARBA00022737"/>
    </source>
</evidence>
<evidence type="ECO:0000256" key="4">
    <source>
        <dbReference type="ARBA" id="ARBA00023157"/>
    </source>
</evidence>
<reference evidence="7" key="1">
    <citation type="submission" date="2021-03" db="EMBL/GenBank/DDBJ databases">
        <authorList>
            <person name="Tran Van P."/>
        </authorList>
    </citation>
    <scope>NUCLEOTIDE SEQUENCE</scope>
</reference>
<evidence type="ECO:0000256" key="1">
    <source>
        <dbReference type="ARBA" id="ARBA00004613"/>
    </source>
</evidence>
<evidence type="ECO:0000259" key="6">
    <source>
        <dbReference type="PROSITE" id="PS51162"/>
    </source>
</evidence>
<comment type="caution">
    <text evidence="5">Lacks conserved residue(s) required for the propagation of feature annotation.</text>
</comment>
<dbReference type="PROSITE" id="PS51162">
    <property type="entry name" value="THYROGLOBULIN_1_2"/>
    <property type="match status" value="3"/>
</dbReference>
<comment type="caution">
    <text evidence="7">The sequence shown here is derived from an EMBL/GenBank/DDBJ whole genome shotgun (WGS) entry which is preliminary data.</text>
</comment>
<evidence type="ECO:0000313" key="8">
    <source>
        <dbReference type="Proteomes" id="UP001153148"/>
    </source>
</evidence>
<keyword evidence="8" id="KW-1185">Reference proteome</keyword>
<evidence type="ECO:0000256" key="5">
    <source>
        <dbReference type="PROSITE-ProRule" id="PRU00500"/>
    </source>
</evidence>
<evidence type="ECO:0000256" key="2">
    <source>
        <dbReference type="ARBA" id="ARBA00022525"/>
    </source>
</evidence>
<dbReference type="PANTHER" id="PTHR12352">
    <property type="entry name" value="SECRETED MODULAR CALCIUM-BINDING PROTEIN"/>
    <property type="match status" value="1"/>
</dbReference>
<feature type="domain" description="Thyroglobulin type-1" evidence="6">
    <location>
        <begin position="318"/>
        <end position="381"/>
    </location>
</feature>
<sequence>MATNPCSELPKACNGTSSLAKFLPSPTVCNCCDYCLVYIGENEICAKGTSGAPTTSSICGPGLTCVKEEDASDAYCKSLNTTCIQQQQEYEERKSSGKLRMTELQPQCDEKGNFAPAHCIQGSICYCVSNTGERIFGEQVYTNSAMLTDMTCGVLMLTMKLTLILCTSECSLAAWTSGQLLDFETQSAHCLANGSYDPLQCVGGKCICVDIEDATPVSGGKTVNIELVSNATLPCFDSSLHEEGEFDHECEMSRVQDLNTKRSFQLQGYNVVGLETPQCTPDGNYHRVRVVNDDKICVDPDGNSLGFKVNRFGSDALDMDCNCARTRWLLAQAGLKELPTCKINGNFENIQCYRGVCFCVDLNGNQISDETDENNKNYLVC</sequence>
<gene>
    <name evidence="7" type="ORF">TPAB3V08_LOCUS13</name>
</gene>
<dbReference type="InterPro" id="IPR036857">
    <property type="entry name" value="Thyroglobulin_1_sf"/>
</dbReference>